<evidence type="ECO:0000313" key="2">
    <source>
        <dbReference type="Proteomes" id="UP000634529"/>
    </source>
</evidence>
<dbReference type="EMBL" id="JACYTN010000005">
    <property type="protein sequence ID" value="MBD8498603.1"/>
    <property type="molecule type" value="Genomic_DNA"/>
</dbReference>
<dbReference type="PROSITE" id="PS51257">
    <property type="entry name" value="PROKAR_LIPOPROTEIN"/>
    <property type="match status" value="1"/>
</dbReference>
<dbReference type="RefSeq" id="WP_192024984.1">
    <property type="nucleotide sequence ID" value="NZ_JACYTN010000005.1"/>
</dbReference>
<keyword evidence="2" id="KW-1185">Reference proteome</keyword>
<accession>A0ABR9AWY2</accession>
<evidence type="ECO:0000313" key="1">
    <source>
        <dbReference type="EMBL" id="MBD8498603.1"/>
    </source>
</evidence>
<organism evidence="1 2">
    <name type="scientific">Paenibacillus arenosi</name>
    <dbReference type="NCBI Taxonomy" id="2774142"/>
    <lineage>
        <taxon>Bacteria</taxon>
        <taxon>Bacillati</taxon>
        <taxon>Bacillota</taxon>
        <taxon>Bacilli</taxon>
        <taxon>Bacillales</taxon>
        <taxon>Paenibacillaceae</taxon>
        <taxon>Paenibacillus</taxon>
    </lineage>
</organism>
<proteinExistence type="predicted"/>
<dbReference type="Proteomes" id="UP000634529">
    <property type="component" value="Unassembled WGS sequence"/>
</dbReference>
<name>A0ABR9AWY2_9BACL</name>
<comment type="caution">
    <text evidence="1">The sequence shown here is derived from an EMBL/GenBank/DDBJ whole genome shotgun (WGS) entry which is preliminary data.</text>
</comment>
<reference evidence="1 2" key="1">
    <citation type="submission" date="2020-09" db="EMBL/GenBank/DDBJ databases">
        <title>Paenibacillus sp. CAU 1523 isolated from sand of Haeundae Beach.</title>
        <authorList>
            <person name="Kim W."/>
        </authorList>
    </citation>
    <scope>NUCLEOTIDE SEQUENCE [LARGE SCALE GENOMIC DNA]</scope>
    <source>
        <strain evidence="1 2">CAU 1523</strain>
    </source>
</reference>
<gene>
    <name evidence="1" type="ORF">IFO66_09860</name>
</gene>
<protein>
    <recommendedName>
        <fullName evidence="3">DUF1579 domain-containing protein</fullName>
    </recommendedName>
</protein>
<sequence length="225" mass="25292">MKMVEGFIRIKLSVLLAMITLLSGMLSSCGLFNEHTADKDEIAVIDVDKSHDHAATFKALWIGKVGTYSLKLHRADRSWVDIWVEGYKKGKKLEQPLLALSYGRYPHETYDGKVGLVWIYGANNKDMIKLYSESSSVGMVAIDQFIGDKSEAGRTGWEYTLGEDGLSLKPGETALIGSFRMNKGSLRTGYDWNDPEAVQEMIQSNDTVMLLKIKVREEKSNTHHR</sequence>
<evidence type="ECO:0008006" key="3">
    <source>
        <dbReference type="Google" id="ProtNLM"/>
    </source>
</evidence>